<evidence type="ECO:0000313" key="1">
    <source>
        <dbReference type="EMBL" id="GIZ91000.1"/>
    </source>
</evidence>
<dbReference type="EMBL" id="BPMT01000048">
    <property type="protein sequence ID" value="GIZ95353.1"/>
    <property type="molecule type" value="Genomic_DNA"/>
</dbReference>
<dbReference type="Pfam" id="PF20212">
    <property type="entry name" value="DUF6572"/>
    <property type="match status" value="1"/>
</dbReference>
<reference evidence="1 4" key="1">
    <citation type="submission" date="2021-07" db="EMBL/GenBank/DDBJ databases">
        <title>Whole genome sequencing of carbapenem-resistant Pseudomonas spp. isolated in Japan.</title>
        <authorList>
            <person name="Suzuki M."/>
            <person name="Maehana S."/>
            <person name="Kitasato H."/>
        </authorList>
    </citation>
    <scope>NUCLEOTIDE SEQUENCE</scope>
    <source>
        <strain evidence="1">KAM435</strain>
        <strain evidence="2 4">KAM436</strain>
    </source>
</reference>
<dbReference type="AlphaFoldDB" id="A0AA37CN08"/>
<comment type="caution">
    <text evidence="1">The sequence shown here is derived from an EMBL/GenBank/DDBJ whole genome shotgun (WGS) entry which is preliminary data.</text>
</comment>
<organism evidence="1 3">
    <name type="scientific">Aquipseudomonas alcaligenes</name>
    <name type="common">Pseudomonas alcaligenes</name>
    <dbReference type="NCBI Taxonomy" id="43263"/>
    <lineage>
        <taxon>Bacteria</taxon>
        <taxon>Pseudomonadati</taxon>
        <taxon>Pseudomonadota</taxon>
        <taxon>Gammaproteobacteria</taxon>
        <taxon>Pseudomonadales</taxon>
        <taxon>Pseudomonadaceae</taxon>
        <taxon>Aquipseudomonas</taxon>
    </lineage>
</organism>
<dbReference type="Proteomes" id="UP000887228">
    <property type="component" value="Unassembled WGS sequence"/>
</dbReference>
<evidence type="ECO:0000313" key="4">
    <source>
        <dbReference type="Proteomes" id="UP000887228"/>
    </source>
</evidence>
<sequence>MLGIADHLNWTPEQEGEHLELLQEKINSYVRFIESGELLHMVPQSLGRLPSIRVIGKYALSKQGKRFVEQATIMLRGAGIQLEHVLSNPGEQ</sequence>
<dbReference type="InterPro" id="IPR046702">
    <property type="entry name" value="DUF6572"/>
</dbReference>
<proteinExistence type="predicted"/>
<dbReference type="Proteomes" id="UP000887212">
    <property type="component" value="Unassembled WGS sequence"/>
</dbReference>
<accession>A0AA37CN08</accession>
<gene>
    <name evidence="1" type="ORF">KAM435_43270</name>
    <name evidence="2" type="ORF">KAM436_43210</name>
</gene>
<evidence type="ECO:0000313" key="2">
    <source>
        <dbReference type="EMBL" id="GIZ95353.1"/>
    </source>
</evidence>
<name>A0AA37CN08_AQUAC</name>
<dbReference type="RefSeq" id="WP_239068308.1">
    <property type="nucleotide sequence ID" value="NZ_BPMN01000050.1"/>
</dbReference>
<dbReference type="EMBL" id="BPMS01000052">
    <property type="protein sequence ID" value="GIZ91000.1"/>
    <property type="molecule type" value="Genomic_DNA"/>
</dbReference>
<protein>
    <submittedName>
        <fullName evidence="1">Uncharacterized protein</fullName>
    </submittedName>
</protein>
<evidence type="ECO:0000313" key="3">
    <source>
        <dbReference type="Proteomes" id="UP000887212"/>
    </source>
</evidence>